<dbReference type="CDD" id="cd00518">
    <property type="entry name" value="H2MP"/>
    <property type="match status" value="1"/>
</dbReference>
<proteinExistence type="inferred from homology"/>
<keyword evidence="4" id="KW-0378">Hydrolase</keyword>
<dbReference type="NCBIfam" id="TIGR00072">
    <property type="entry name" value="hydrog_prot"/>
    <property type="match status" value="1"/>
</dbReference>
<dbReference type="EMBL" id="DRUY01000077">
    <property type="protein sequence ID" value="HHI65350.1"/>
    <property type="molecule type" value="Genomic_DNA"/>
</dbReference>
<name>A0A7C5PDR3_9BACT</name>
<dbReference type="GO" id="GO:0008047">
    <property type="term" value="F:enzyme activator activity"/>
    <property type="evidence" value="ECO:0007669"/>
    <property type="project" value="InterPro"/>
</dbReference>
<dbReference type="SUPFAM" id="SSF53163">
    <property type="entry name" value="HybD-like"/>
    <property type="match status" value="1"/>
</dbReference>
<dbReference type="InterPro" id="IPR023430">
    <property type="entry name" value="Pept_HybD-like_dom_sf"/>
</dbReference>
<dbReference type="PANTHER" id="PTHR30302">
    <property type="entry name" value="HYDROGENASE 1 MATURATION PROTEASE"/>
    <property type="match status" value="1"/>
</dbReference>
<dbReference type="PANTHER" id="PTHR30302:SF1">
    <property type="entry name" value="HYDROGENASE 2 MATURATION PROTEASE"/>
    <property type="match status" value="1"/>
</dbReference>
<evidence type="ECO:0000313" key="5">
    <source>
        <dbReference type="EMBL" id="HHI65350.1"/>
    </source>
</evidence>
<reference evidence="5" key="1">
    <citation type="journal article" date="2020" name="mSystems">
        <title>Genome- and Community-Level Interaction Insights into Carbon Utilization and Element Cycling Functions of Hydrothermarchaeota in Hydrothermal Sediment.</title>
        <authorList>
            <person name="Zhou Z."/>
            <person name="Liu Y."/>
            <person name="Xu W."/>
            <person name="Pan J."/>
            <person name="Luo Z.H."/>
            <person name="Li M."/>
        </authorList>
    </citation>
    <scope>NUCLEOTIDE SEQUENCE [LARGE SCALE GENOMIC DNA]</scope>
    <source>
        <strain evidence="5">SpSt-1019</strain>
    </source>
</reference>
<dbReference type="PRINTS" id="PR00446">
    <property type="entry name" value="HYDRGNUPTAKE"/>
</dbReference>
<sequence length="166" mass="18297">MDFDRRSIERKGKTVVLGIGNPILADDSVGIKVAKMLEGFVDTYVLMTTDFDVLDVLFGYERAIIVDGIRSGDPPGTIKELTPENLPNVLTYSGSHNISLFATLKIGIEILGDDMPKDIRIFTIELLDVDTFSTDCTPMVQKAIGEVVERIKMLVTASGKLRSFKI</sequence>
<evidence type="ECO:0000256" key="3">
    <source>
        <dbReference type="ARBA" id="ARBA00022750"/>
    </source>
</evidence>
<gene>
    <name evidence="5" type="ORF">ENL70_02220</name>
</gene>
<dbReference type="Pfam" id="PF01750">
    <property type="entry name" value="HycI"/>
    <property type="match status" value="1"/>
</dbReference>
<accession>A0A7C5PDR3</accession>
<comment type="similarity">
    <text evidence="1">Belongs to the peptidase A31 family.</text>
</comment>
<dbReference type="GO" id="GO:0016485">
    <property type="term" value="P:protein processing"/>
    <property type="evidence" value="ECO:0007669"/>
    <property type="project" value="TreeGrafter"/>
</dbReference>
<organism evidence="5">
    <name type="scientific">Thermodesulfobium narugense</name>
    <dbReference type="NCBI Taxonomy" id="184064"/>
    <lineage>
        <taxon>Bacteria</taxon>
        <taxon>Pseudomonadati</taxon>
        <taxon>Thermodesulfobiota</taxon>
        <taxon>Thermodesulfobiia</taxon>
        <taxon>Thermodesulfobiales</taxon>
        <taxon>Thermodesulfobiaceae</taxon>
        <taxon>Thermodesulfobium</taxon>
    </lineage>
</organism>
<dbReference type="Gene3D" id="3.40.50.1450">
    <property type="entry name" value="HybD-like"/>
    <property type="match status" value="1"/>
</dbReference>
<evidence type="ECO:0000256" key="2">
    <source>
        <dbReference type="ARBA" id="ARBA00022670"/>
    </source>
</evidence>
<protein>
    <submittedName>
        <fullName evidence="5">Hydrogenase maturation protease</fullName>
    </submittedName>
</protein>
<keyword evidence="2 5" id="KW-0645">Protease</keyword>
<dbReference type="GO" id="GO:0004190">
    <property type="term" value="F:aspartic-type endopeptidase activity"/>
    <property type="evidence" value="ECO:0007669"/>
    <property type="project" value="UniProtKB-KW"/>
</dbReference>
<dbReference type="AlphaFoldDB" id="A0A7C5PDR3"/>
<evidence type="ECO:0000256" key="4">
    <source>
        <dbReference type="ARBA" id="ARBA00022801"/>
    </source>
</evidence>
<keyword evidence="3" id="KW-0064">Aspartyl protease</keyword>
<dbReference type="InterPro" id="IPR000671">
    <property type="entry name" value="Peptidase_A31"/>
</dbReference>
<evidence type="ECO:0000256" key="1">
    <source>
        <dbReference type="ARBA" id="ARBA00006814"/>
    </source>
</evidence>
<comment type="caution">
    <text evidence="5">The sequence shown here is derived from an EMBL/GenBank/DDBJ whole genome shotgun (WGS) entry which is preliminary data.</text>
</comment>